<dbReference type="NCBIfam" id="NF033633">
    <property type="entry name" value="SLATT_2"/>
    <property type="match status" value="1"/>
</dbReference>
<dbReference type="EMBL" id="JACIFF010000008">
    <property type="protein sequence ID" value="MBB4080543.1"/>
    <property type="molecule type" value="Genomic_DNA"/>
</dbReference>
<feature type="domain" description="SMODS and SLOG-associating 2TM effector" evidence="3">
    <location>
        <begin position="34"/>
        <end position="199"/>
    </location>
</feature>
<evidence type="ECO:0000313" key="5">
    <source>
        <dbReference type="Proteomes" id="UP000576209"/>
    </source>
</evidence>
<keyword evidence="2" id="KW-0472">Membrane</keyword>
<protein>
    <recommendedName>
        <fullName evidence="3">SMODS and SLOG-associating 2TM effector domain-containing protein</fullName>
    </recommendedName>
</protein>
<evidence type="ECO:0000256" key="1">
    <source>
        <dbReference type="SAM" id="MobiDB-lite"/>
    </source>
</evidence>
<accession>A0A840E9C5</accession>
<feature type="compositionally biased region" description="Polar residues" evidence="1">
    <location>
        <begin position="10"/>
        <end position="20"/>
    </location>
</feature>
<proteinExistence type="predicted"/>
<dbReference type="Proteomes" id="UP000576209">
    <property type="component" value="Unassembled WGS sequence"/>
</dbReference>
<keyword evidence="2" id="KW-1133">Transmembrane helix</keyword>
<feature type="transmembrane region" description="Helical" evidence="2">
    <location>
        <begin position="98"/>
        <end position="119"/>
    </location>
</feature>
<keyword evidence="2" id="KW-0812">Transmembrane</keyword>
<name>A0A840E9C5_9BACT</name>
<dbReference type="InterPro" id="IPR040688">
    <property type="entry name" value="SLATT_2"/>
</dbReference>
<dbReference type="AlphaFoldDB" id="A0A840E9C5"/>
<comment type="caution">
    <text evidence="4">The sequence shown here is derived from an EMBL/GenBank/DDBJ whole genome shotgun (WGS) entry which is preliminary data.</text>
</comment>
<feature type="transmembrane region" description="Helical" evidence="2">
    <location>
        <begin position="70"/>
        <end position="92"/>
    </location>
</feature>
<evidence type="ECO:0000259" key="3">
    <source>
        <dbReference type="Pfam" id="PF18183"/>
    </source>
</evidence>
<evidence type="ECO:0000313" key="4">
    <source>
        <dbReference type="EMBL" id="MBB4080543.1"/>
    </source>
</evidence>
<dbReference type="RefSeq" id="WP_183496774.1">
    <property type="nucleotide sequence ID" value="NZ_JACIFF010000008.1"/>
</dbReference>
<reference evidence="4 5" key="1">
    <citation type="submission" date="2020-08" db="EMBL/GenBank/DDBJ databases">
        <title>Genomic Encyclopedia of Type Strains, Phase IV (KMG-IV): sequencing the most valuable type-strain genomes for metagenomic binning, comparative biology and taxonomic classification.</title>
        <authorList>
            <person name="Goeker M."/>
        </authorList>
    </citation>
    <scope>NUCLEOTIDE SEQUENCE [LARGE SCALE GENOMIC DNA]</scope>
    <source>
        <strain evidence="4 5">DSM 105137</strain>
    </source>
</reference>
<evidence type="ECO:0000256" key="2">
    <source>
        <dbReference type="SAM" id="Phobius"/>
    </source>
</evidence>
<dbReference type="Pfam" id="PF18183">
    <property type="entry name" value="SLATT_2"/>
    <property type="match status" value="1"/>
</dbReference>
<feature type="region of interest" description="Disordered" evidence="1">
    <location>
        <begin position="1"/>
        <end position="20"/>
    </location>
</feature>
<keyword evidence="5" id="KW-1185">Reference proteome</keyword>
<organism evidence="4 5">
    <name type="scientific">Neolewinella aquimaris</name>
    <dbReference type="NCBI Taxonomy" id="1835722"/>
    <lineage>
        <taxon>Bacteria</taxon>
        <taxon>Pseudomonadati</taxon>
        <taxon>Bacteroidota</taxon>
        <taxon>Saprospiria</taxon>
        <taxon>Saprospirales</taxon>
        <taxon>Lewinellaceae</taxon>
        <taxon>Neolewinella</taxon>
    </lineage>
</organism>
<sequence length="296" mass="32871">MSIDIKPTDFSDTNGEHTSAPISHLEDLEWTSEERNKSLTILYRYGELHALQSINWYLEYKNSKSWWSRALRIGTIFFGTLGGLFPVLSPLLTSSANFAQLGYIAIALSAGCIAVDRFFGFSSGWMRYMTTANMLTKLLQDYRLEWAMLKAKLVGKPPTDEQLLLYIQRIKEFIASVNVQVEQETSAWVTEFQTSLVDIEKSIKKTEETTKPGAIDITVTNGMEVDGGFTLFLDGMTIATVRGTKYQIGYVTPGPHKVAIVGRIGANELDASELVNVDPGIIAKVTLALPVMEAQP</sequence>
<gene>
    <name evidence="4" type="ORF">GGR28_003177</name>
</gene>
<dbReference type="NCBIfam" id="NF033634">
    <property type="entry name" value="SLATT_1"/>
    <property type="match status" value="1"/>
</dbReference>